<keyword evidence="2" id="KW-0479">Metal-binding</keyword>
<keyword evidence="11" id="KW-1185">Reference proteome</keyword>
<dbReference type="PROSITE" id="PS00867">
    <property type="entry name" value="CPSASE_2"/>
    <property type="match status" value="1"/>
</dbReference>
<dbReference type="SUPFAM" id="SSF56059">
    <property type="entry name" value="Glutathione synthetase ATP-binding domain-like"/>
    <property type="match status" value="1"/>
</dbReference>
<dbReference type="PROSITE" id="PS50975">
    <property type="entry name" value="ATP_GRASP"/>
    <property type="match status" value="1"/>
</dbReference>
<reference evidence="10 11" key="1">
    <citation type="submission" date="2016-10" db="EMBL/GenBank/DDBJ databases">
        <authorList>
            <person name="de Groot N.N."/>
        </authorList>
    </citation>
    <scope>NUCLEOTIDE SEQUENCE [LARGE SCALE GENOMIC DNA]</scope>
    <source>
        <strain evidence="10 11">CGMCC 1.7005</strain>
    </source>
</reference>
<dbReference type="OrthoDB" id="9807469at2"/>
<evidence type="ECO:0000256" key="2">
    <source>
        <dbReference type="ARBA" id="ARBA00022723"/>
    </source>
</evidence>
<evidence type="ECO:0000313" key="10">
    <source>
        <dbReference type="EMBL" id="SFT38406.1"/>
    </source>
</evidence>
<accession>A0A1I6XJT5</accession>
<dbReference type="InterPro" id="IPR005481">
    <property type="entry name" value="BC-like_N"/>
</dbReference>
<dbReference type="RefSeq" id="WP_090245455.1">
    <property type="nucleotide sequence ID" value="NZ_FPAS01000001.1"/>
</dbReference>
<keyword evidence="3 7" id="KW-0547">Nucleotide-binding</keyword>
<dbReference type="InterPro" id="IPR011054">
    <property type="entry name" value="Rudment_hybrid_motif"/>
</dbReference>
<dbReference type="PANTHER" id="PTHR18866:SF33">
    <property type="entry name" value="METHYLCROTONOYL-COA CARBOXYLASE SUBUNIT ALPHA, MITOCHONDRIAL-RELATED"/>
    <property type="match status" value="1"/>
</dbReference>
<dbReference type="InterPro" id="IPR050856">
    <property type="entry name" value="Biotin_carboxylase_complex"/>
</dbReference>
<evidence type="ECO:0000256" key="5">
    <source>
        <dbReference type="ARBA" id="ARBA00022842"/>
    </source>
</evidence>
<dbReference type="EMBL" id="FPAS01000001">
    <property type="protein sequence ID" value="SFT38406.1"/>
    <property type="molecule type" value="Genomic_DNA"/>
</dbReference>
<evidence type="ECO:0000256" key="4">
    <source>
        <dbReference type="ARBA" id="ARBA00022840"/>
    </source>
</evidence>
<dbReference type="GO" id="GO:0046872">
    <property type="term" value="F:metal ion binding"/>
    <property type="evidence" value="ECO:0007669"/>
    <property type="project" value="UniProtKB-KW"/>
</dbReference>
<protein>
    <submittedName>
        <fullName evidence="10">Propionyl-CoA carboxylase alpha chain</fullName>
    </submittedName>
</protein>
<dbReference type="Gene3D" id="3.30.470.20">
    <property type="entry name" value="ATP-grasp fold, B domain"/>
    <property type="match status" value="1"/>
</dbReference>
<dbReference type="SUPFAM" id="SSF52440">
    <property type="entry name" value="PreATP-grasp domain"/>
    <property type="match status" value="1"/>
</dbReference>
<dbReference type="Pfam" id="PF00289">
    <property type="entry name" value="Biotin_carb_N"/>
    <property type="match status" value="1"/>
</dbReference>
<evidence type="ECO:0000313" key="11">
    <source>
        <dbReference type="Proteomes" id="UP000236454"/>
    </source>
</evidence>
<dbReference type="SUPFAM" id="SSF51246">
    <property type="entry name" value="Rudiment single hybrid motif"/>
    <property type="match status" value="1"/>
</dbReference>
<evidence type="ECO:0000259" key="8">
    <source>
        <dbReference type="PROSITE" id="PS50975"/>
    </source>
</evidence>
<name>A0A1I6XJT5_9FLAO</name>
<keyword evidence="5" id="KW-0460">Magnesium</keyword>
<dbReference type="FunFam" id="3.30.470.20:FF:000028">
    <property type="entry name" value="Methylcrotonoyl-CoA carboxylase subunit alpha, mitochondrial"/>
    <property type="match status" value="1"/>
</dbReference>
<dbReference type="InterPro" id="IPR016185">
    <property type="entry name" value="PreATP-grasp_dom_sf"/>
</dbReference>
<evidence type="ECO:0000256" key="1">
    <source>
        <dbReference type="ARBA" id="ARBA00022598"/>
    </source>
</evidence>
<feature type="domain" description="Biotin carboxylation" evidence="9">
    <location>
        <begin position="1"/>
        <end position="445"/>
    </location>
</feature>
<dbReference type="Pfam" id="PF02786">
    <property type="entry name" value="CPSase_L_D2"/>
    <property type="match status" value="1"/>
</dbReference>
<dbReference type="InterPro" id="IPR005482">
    <property type="entry name" value="Biotin_COase_C"/>
</dbReference>
<dbReference type="AlphaFoldDB" id="A0A1I6XJT5"/>
<keyword evidence="4 7" id="KW-0067">ATP-binding</keyword>
<evidence type="ECO:0000259" key="9">
    <source>
        <dbReference type="PROSITE" id="PS50979"/>
    </source>
</evidence>
<dbReference type="SMART" id="SM00878">
    <property type="entry name" value="Biotin_carb_C"/>
    <property type="match status" value="1"/>
</dbReference>
<dbReference type="Pfam" id="PF02785">
    <property type="entry name" value="Biotin_carb_C"/>
    <property type="match status" value="1"/>
</dbReference>
<feature type="domain" description="ATP-grasp" evidence="8">
    <location>
        <begin position="119"/>
        <end position="316"/>
    </location>
</feature>
<dbReference type="GO" id="GO:0005524">
    <property type="term" value="F:ATP binding"/>
    <property type="evidence" value="ECO:0007669"/>
    <property type="project" value="UniProtKB-UniRule"/>
</dbReference>
<sequence length="486" mass="54443">MKKVLIANRGEIARRVIRTLHRLNIESVAVYSDADANAPFVLEADEAVHIGASPSAESYLVQDRILEAAKATGADGIHPGYGFLSENSEFSEKVKAAGITFIGPSAHAMELMGDKLSAKQAVKEFDVPLVPGIDKAVSDFDEALDVAKKIGFPVLIKASAGGGGKGMRLVEREEDLIEQMQLAQSEARSSFGDDAVFVEKFVTKPRHIEIQVFADSHGNTVHLFERECSIQRRHQKVIEEAPSAVLTPEIREKMGQAAINVAKACNYEGAGTVEFLIDADLNFYFLEMNTRLQVEHPVTEEITGLDLVEWQIRVARGEELPLKQEEIKMKGHAVEVRVYAEDALNNFAPDIGTLRRYRKPSFDWVRVDDAFEEGMEIPIYYDPMIAKLVTYGEDRAQSIERMIKAIDNYEISGLRTTLDFGKYVMKHNAFTSGNFDTNFVKHYFEVPSVMKGAQKEEEKALIAGINKIWDRLKEREKEEFAVQPVR</sequence>
<gene>
    <name evidence="10" type="ORF">SAMN05216474_0250</name>
</gene>
<dbReference type="PROSITE" id="PS00866">
    <property type="entry name" value="CPSASE_1"/>
    <property type="match status" value="1"/>
</dbReference>
<organism evidence="10 11">
    <name type="scientific">Lishizhenia tianjinensis</name>
    <dbReference type="NCBI Taxonomy" id="477690"/>
    <lineage>
        <taxon>Bacteria</taxon>
        <taxon>Pseudomonadati</taxon>
        <taxon>Bacteroidota</taxon>
        <taxon>Flavobacteriia</taxon>
        <taxon>Flavobacteriales</taxon>
        <taxon>Crocinitomicaceae</taxon>
        <taxon>Lishizhenia</taxon>
    </lineage>
</organism>
<proteinExistence type="predicted"/>
<dbReference type="STRING" id="477690.SAMN05216474_0250"/>
<keyword evidence="6" id="KW-0092">Biotin</keyword>
<dbReference type="NCBIfam" id="NF006367">
    <property type="entry name" value="PRK08591.1"/>
    <property type="match status" value="1"/>
</dbReference>
<evidence type="ECO:0000256" key="7">
    <source>
        <dbReference type="PROSITE-ProRule" id="PRU00409"/>
    </source>
</evidence>
<dbReference type="FunFam" id="3.30.1490.20:FF:000018">
    <property type="entry name" value="Biotin carboxylase"/>
    <property type="match status" value="1"/>
</dbReference>
<dbReference type="PROSITE" id="PS50979">
    <property type="entry name" value="BC"/>
    <property type="match status" value="1"/>
</dbReference>
<dbReference type="InterPro" id="IPR005479">
    <property type="entry name" value="CPAse_ATP-bd"/>
</dbReference>
<evidence type="ECO:0000256" key="6">
    <source>
        <dbReference type="ARBA" id="ARBA00023267"/>
    </source>
</evidence>
<dbReference type="InterPro" id="IPR011764">
    <property type="entry name" value="Biotin_carboxylation_dom"/>
</dbReference>
<keyword evidence="1" id="KW-0436">Ligase</keyword>
<dbReference type="GO" id="GO:0016874">
    <property type="term" value="F:ligase activity"/>
    <property type="evidence" value="ECO:0007669"/>
    <property type="project" value="UniProtKB-KW"/>
</dbReference>
<dbReference type="Proteomes" id="UP000236454">
    <property type="component" value="Unassembled WGS sequence"/>
</dbReference>
<dbReference type="FunFam" id="3.40.50.20:FF:000010">
    <property type="entry name" value="Propionyl-CoA carboxylase subunit alpha"/>
    <property type="match status" value="1"/>
</dbReference>
<dbReference type="PANTHER" id="PTHR18866">
    <property type="entry name" value="CARBOXYLASE:PYRUVATE/ACETYL-COA/PROPIONYL-COA CARBOXYLASE"/>
    <property type="match status" value="1"/>
</dbReference>
<dbReference type="InterPro" id="IPR011761">
    <property type="entry name" value="ATP-grasp"/>
</dbReference>
<evidence type="ECO:0000256" key="3">
    <source>
        <dbReference type="ARBA" id="ARBA00022741"/>
    </source>
</evidence>